<gene>
    <name evidence="1" type="ORF">OHAE_5052</name>
</gene>
<evidence type="ECO:0000313" key="1">
    <source>
        <dbReference type="EMBL" id="SPL62260.1"/>
    </source>
</evidence>
<dbReference type="Proteomes" id="UP000246073">
    <property type="component" value="Unassembled WGS sequence"/>
</dbReference>
<proteinExistence type="predicted"/>
<evidence type="ECO:0000313" key="2">
    <source>
        <dbReference type="Proteomes" id="UP000246073"/>
    </source>
</evidence>
<organism evidence="1 2">
    <name type="scientific">Ochrobactrum soli</name>
    <dbReference type="NCBI Taxonomy" id="2448455"/>
    <lineage>
        <taxon>Bacteria</taxon>
        <taxon>Pseudomonadati</taxon>
        <taxon>Pseudomonadota</taxon>
        <taxon>Alphaproteobacteria</taxon>
        <taxon>Hyphomicrobiales</taxon>
        <taxon>Brucellaceae</taxon>
        <taxon>Brucella/Ochrobactrum group</taxon>
        <taxon>Ochrobactrum</taxon>
    </lineage>
</organism>
<sequence length="60" mass="6908">MTEMGVGSCWTVKRVIADITVQFTRIPKRSFRFFAANDREGWGAEWQVLENCAGKAAFHW</sequence>
<reference evidence="2" key="1">
    <citation type="submission" date="2017-12" db="EMBL/GenBank/DDBJ databases">
        <authorList>
            <person name="Diaz M."/>
        </authorList>
    </citation>
    <scope>NUCLEOTIDE SEQUENCE [LARGE SCALE GENOMIC DNA]</scope>
    <source>
        <strain evidence="2">FI11154</strain>
    </source>
</reference>
<protein>
    <submittedName>
        <fullName evidence="1">Uncharacterized protein</fullName>
    </submittedName>
</protein>
<accession>A0A2P9HEQ5</accession>
<dbReference type="AlphaFoldDB" id="A0A2P9HEQ5"/>
<name>A0A2P9HEQ5_9HYPH</name>
<dbReference type="EMBL" id="OOFM01000001">
    <property type="protein sequence ID" value="SPL62260.1"/>
    <property type="molecule type" value="Genomic_DNA"/>
</dbReference>